<dbReference type="SMART" id="SM00382">
    <property type="entry name" value="AAA"/>
    <property type="match status" value="2"/>
</dbReference>
<dbReference type="InterPro" id="IPR003439">
    <property type="entry name" value="ABC_transporter-like_ATP-bd"/>
</dbReference>
<evidence type="ECO:0000256" key="6">
    <source>
        <dbReference type="ARBA" id="ARBA00022840"/>
    </source>
</evidence>
<evidence type="ECO:0000256" key="4">
    <source>
        <dbReference type="ARBA" id="ARBA00022475"/>
    </source>
</evidence>
<dbReference type="Pfam" id="PF00005">
    <property type="entry name" value="ABC_tran"/>
    <property type="match status" value="2"/>
</dbReference>
<dbReference type="AlphaFoldDB" id="A0A2K9HNS8"/>
<name>A0A2K9HNS8_9LACO</name>
<feature type="domain" description="ABC transporter" evidence="9">
    <location>
        <begin position="286"/>
        <end position="511"/>
    </location>
</feature>
<keyword evidence="11" id="KW-1185">Reference proteome</keyword>
<dbReference type="PANTHER" id="PTHR43553:SF27">
    <property type="entry name" value="ENERGY-COUPLING FACTOR TRANSPORTER ATP-BINDING PROTEIN ECFA2"/>
    <property type="match status" value="1"/>
</dbReference>
<evidence type="ECO:0000256" key="3">
    <source>
        <dbReference type="ARBA" id="ARBA00022448"/>
    </source>
</evidence>
<dbReference type="OrthoDB" id="501320at2"/>
<dbReference type="PANTHER" id="PTHR43553">
    <property type="entry name" value="HEAVY METAL TRANSPORTER"/>
    <property type="match status" value="1"/>
</dbReference>
<dbReference type="KEGG" id="lali:LA20249_00935"/>
<dbReference type="EMBL" id="CP018867">
    <property type="protein sequence ID" value="AUI70852.1"/>
    <property type="molecule type" value="Genomic_DNA"/>
</dbReference>
<keyword evidence="6" id="KW-0067">ATP-binding</keyword>
<comment type="subcellular location">
    <subcellularLocation>
        <location evidence="1">Cell membrane</location>
        <topology evidence="1">Peripheral membrane protein</topology>
    </subcellularLocation>
</comment>
<dbReference type="InterPro" id="IPR017871">
    <property type="entry name" value="ABC_transporter-like_CS"/>
</dbReference>
<dbReference type="PROSITE" id="PS00675">
    <property type="entry name" value="SIGMA54_INTERACT_1"/>
    <property type="match status" value="1"/>
</dbReference>
<organism evidence="10 11">
    <name type="scientific">Companilactobacillus alimentarius DSM 20249</name>
    <dbReference type="NCBI Taxonomy" id="1423720"/>
    <lineage>
        <taxon>Bacteria</taxon>
        <taxon>Bacillati</taxon>
        <taxon>Bacillota</taxon>
        <taxon>Bacilli</taxon>
        <taxon>Lactobacillales</taxon>
        <taxon>Lactobacillaceae</taxon>
        <taxon>Companilactobacillus</taxon>
    </lineage>
</organism>
<dbReference type="RefSeq" id="WP_057739170.1">
    <property type="nucleotide sequence ID" value="NZ_AZDQ01000043.1"/>
</dbReference>
<evidence type="ECO:0000259" key="9">
    <source>
        <dbReference type="PROSITE" id="PS50893"/>
    </source>
</evidence>
<accession>A0A2K9HNS8</accession>
<reference evidence="10 11" key="1">
    <citation type="submission" date="2016-12" db="EMBL/GenBank/DDBJ databases">
        <title>The whole genome sequencing and assembly of Lactobacillus alimentarius DSM 20249T strain.</title>
        <authorList>
            <person name="Lee Y.-J."/>
            <person name="Yi H."/>
            <person name="Bahn Y.-S."/>
            <person name="Kim J.F."/>
            <person name="Lee D.-W."/>
        </authorList>
    </citation>
    <scope>NUCLEOTIDE SEQUENCE [LARGE SCALE GENOMIC DNA]</scope>
    <source>
        <strain evidence="10 11">DSM 20249</strain>
    </source>
</reference>
<keyword evidence="4" id="KW-1003">Cell membrane</keyword>
<evidence type="ECO:0000256" key="2">
    <source>
        <dbReference type="ARBA" id="ARBA00005417"/>
    </source>
</evidence>
<proteinExistence type="inferred from homology"/>
<evidence type="ECO:0000313" key="11">
    <source>
        <dbReference type="Proteomes" id="UP000234653"/>
    </source>
</evidence>
<evidence type="ECO:0000256" key="1">
    <source>
        <dbReference type="ARBA" id="ARBA00004202"/>
    </source>
</evidence>
<dbReference type="GO" id="GO:0042626">
    <property type="term" value="F:ATPase-coupled transmembrane transporter activity"/>
    <property type="evidence" value="ECO:0007669"/>
    <property type="project" value="TreeGrafter"/>
</dbReference>
<dbReference type="SUPFAM" id="SSF52540">
    <property type="entry name" value="P-loop containing nucleoside triphosphate hydrolases"/>
    <property type="match status" value="2"/>
</dbReference>
<dbReference type="InterPro" id="IPR050095">
    <property type="entry name" value="ECF_ABC_transporter_ATP-bd"/>
</dbReference>
<sequence>MVEILRFEDYSFKYNNSQKLSLKKIDLSIRKGEFLVLIGETGSGKSTLLKQLLADLVVGTKTSGRVVTDLALNNNNFSYVSQFVDNQMIMETPRDELKFVLDNQGCTQNEIQLRITEIASYLGIIDLLDVEAKHLSGGQKQLVNLASALILKPKVLLLDEPTSQLDPIASEKLMQMIHKINEELNVTILLVEHELEYAIKFANRILVMDDGQLIENQPVRDGLKAIYQLPRFKNYLTQVDRLALELNLSDELPLSNKRVGQLVQKNLQQLVLSPQIKPNTKTKDVLNVKKVSFHFDFNGREVVDNVSFELQQGRSYCVIGPNGMGKTTLMKVMTKQLSSQSGQIRFLGKKLQADFYQKAFVLPQNPATLFMKDTVAEEINYQLQESRSKQSLNSILEKFSLQGLEEMSPYDLSGGQQEFLALALGFIKNPLILFLDEPTKGLDPNKRIELGKMLQAFQKQGGTIFTNSHDLLFAARYFDRVAMMFDGKISQFAEPTEFFKDKFFYTTEINKAVRDTFPTALTWEDIKRRES</sequence>
<dbReference type="PROSITE" id="PS00211">
    <property type="entry name" value="ABC_TRANSPORTER_1"/>
    <property type="match status" value="1"/>
</dbReference>
<dbReference type="GO" id="GO:0016887">
    <property type="term" value="F:ATP hydrolysis activity"/>
    <property type="evidence" value="ECO:0007669"/>
    <property type="project" value="InterPro"/>
</dbReference>
<keyword evidence="3" id="KW-0813">Transport</keyword>
<dbReference type="PROSITE" id="PS50893">
    <property type="entry name" value="ABC_TRANSPORTER_2"/>
    <property type="match status" value="2"/>
</dbReference>
<comment type="similarity">
    <text evidence="2">Belongs to the ABC transporter superfamily.</text>
</comment>
<evidence type="ECO:0000256" key="7">
    <source>
        <dbReference type="ARBA" id="ARBA00022967"/>
    </source>
</evidence>
<gene>
    <name evidence="10" type="ORF">LA20249_00935</name>
</gene>
<evidence type="ECO:0000256" key="5">
    <source>
        <dbReference type="ARBA" id="ARBA00022741"/>
    </source>
</evidence>
<protein>
    <recommendedName>
        <fullName evidence="9">ABC transporter domain-containing protein</fullName>
    </recommendedName>
</protein>
<feature type="domain" description="ABC transporter" evidence="9">
    <location>
        <begin position="5"/>
        <end position="235"/>
    </location>
</feature>
<dbReference type="InterPro" id="IPR003593">
    <property type="entry name" value="AAA+_ATPase"/>
</dbReference>
<dbReference type="Proteomes" id="UP000234653">
    <property type="component" value="Chromosome"/>
</dbReference>
<dbReference type="GO" id="GO:0043190">
    <property type="term" value="C:ATP-binding cassette (ABC) transporter complex"/>
    <property type="evidence" value="ECO:0007669"/>
    <property type="project" value="TreeGrafter"/>
</dbReference>
<dbReference type="CDD" id="cd03225">
    <property type="entry name" value="ABC_cobalt_CbiO_domain1"/>
    <property type="match status" value="2"/>
</dbReference>
<dbReference type="STRING" id="1423720.FC67_GL001458"/>
<keyword evidence="5" id="KW-0547">Nucleotide-binding</keyword>
<keyword evidence="8" id="KW-0472">Membrane</keyword>
<dbReference type="GO" id="GO:0005524">
    <property type="term" value="F:ATP binding"/>
    <property type="evidence" value="ECO:0007669"/>
    <property type="project" value="UniProtKB-KW"/>
</dbReference>
<dbReference type="Gene3D" id="3.40.50.300">
    <property type="entry name" value="P-loop containing nucleotide triphosphate hydrolases"/>
    <property type="match status" value="2"/>
</dbReference>
<evidence type="ECO:0000256" key="8">
    <source>
        <dbReference type="ARBA" id="ARBA00023136"/>
    </source>
</evidence>
<dbReference type="InterPro" id="IPR015856">
    <property type="entry name" value="ABC_transpr_CbiO/EcfA_su"/>
</dbReference>
<dbReference type="InterPro" id="IPR025662">
    <property type="entry name" value="Sigma_54_int_dom_ATP-bd_1"/>
</dbReference>
<evidence type="ECO:0000313" key="10">
    <source>
        <dbReference type="EMBL" id="AUI70852.1"/>
    </source>
</evidence>
<keyword evidence="7" id="KW-1278">Translocase</keyword>
<dbReference type="InterPro" id="IPR027417">
    <property type="entry name" value="P-loop_NTPase"/>
</dbReference>